<dbReference type="AlphaFoldDB" id="A0AAE0ZLI1"/>
<dbReference type="PANTHER" id="PTHR11214:SF3">
    <property type="entry name" value="BETA-1,3-GALACTOSYLTRANSFERASE 6"/>
    <property type="match status" value="1"/>
</dbReference>
<organism evidence="11 12">
    <name type="scientific">Elysia crispata</name>
    <name type="common">lettuce slug</name>
    <dbReference type="NCBI Taxonomy" id="231223"/>
    <lineage>
        <taxon>Eukaryota</taxon>
        <taxon>Metazoa</taxon>
        <taxon>Spiralia</taxon>
        <taxon>Lophotrochozoa</taxon>
        <taxon>Mollusca</taxon>
        <taxon>Gastropoda</taxon>
        <taxon>Heterobranchia</taxon>
        <taxon>Euthyneura</taxon>
        <taxon>Panpulmonata</taxon>
        <taxon>Sacoglossa</taxon>
        <taxon>Placobranchoidea</taxon>
        <taxon>Plakobranchidae</taxon>
        <taxon>Elysia</taxon>
    </lineage>
</organism>
<dbReference type="GO" id="GO:0000139">
    <property type="term" value="C:Golgi membrane"/>
    <property type="evidence" value="ECO:0007669"/>
    <property type="project" value="UniProtKB-SubCell"/>
</dbReference>
<dbReference type="PANTHER" id="PTHR11214">
    <property type="entry name" value="BETA-1,3-N-ACETYLGLUCOSAMINYLTRANSFERASE"/>
    <property type="match status" value="1"/>
</dbReference>
<evidence type="ECO:0000256" key="9">
    <source>
        <dbReference type="ARBA" id="ARBA00023136"/>
    </source>
</evidence>
<name>A0AAE0ZLI1_9GAST</name>
<evidence type="ECO:0000313" key="12">
    <source>
        <dbReference type="Proteomes" id="UP001283361"/>
    </source>
</evidence>
<evidence type="ECO:0000256" key="8">
    <source>
        <dbReference type="ARBA" id="ARBA00023034"/>
    </source>
</evidence>
<comment type="similarity">
    <text evidence="2">Belongs to the glycosyltransferase 31 family.</text>
</comment>
<keyword evidence="5" id="KW-0812">Transmembrane</keyword>
<sequence>MASMFHFPRRSILLVLVLIAICTFVLNRINVTSPYCPVYTKGLSESSSRSFSKFLPRILKESSSKSELFPKTVLDFFSKTNPTPSFKKNSESFLKNHLEPSITNISLFSPIGKSESSLINFADTSESLPKAALESAAAKSPSESLSNIASESAAARNPSDSLSNSALESAAAKSPSESLSNSASVSSSKNLLLSISKNASEIRTEEKCSLLQNMPKPLYTIIEDETQDVNKTFFTLNYSKVSDIPQDFSITGSNICDPRFSTILFVGPSVVNSETNRARLAIRTTWASSFYGNNSLQTSKTRLAFFFGSLGLRHEKLEILKKESDIFKDVVVGNFKDSYGNLSLKMTVIISWVAKYCPNVEAMVKFDMDTFVNVELLLGLLQELPSKTYPKYVLGKQHNHLYPPAVRSGKWAVPESMYPLNRFPKYVLGHSYVVSGSAVKLLAESFPYFPIIPNEDAFVTGIMPVVLNITKFGSSFADTKTRGRHDKLKKNMLVSVILKRRIMKGVWNLIKDQKCDHSK</sequence>
<protein>
    <recommendedName>
        <fullName evidence="13">Hexosyltransferase</fullName>
    </recommendedName>
</protein>
<dbReference type="GO" id="GO:0016758">
    <property type="term" value="F:hexosyltransferase activity"/>
    <property type="evidence" value="ECO:0007669"/>
    <property type="project" value="InterPro"/>
</dbReference>
<accession>A0AAE0ZLI1</accession>
<keyword evidence="9" id="KW-0472">Membrane</keyword>
<evidence type="ECO:0000256" key="4">
    <source>
        <dbReference type="ARBA" id="ARBA00022679"/>
    </source>
</evidence>
<feature type="compositionally biased region" description="Low complexity" evidence="10">
    <location>
        <begin position="159"/>
        <end position="168"/>
    </location>
</feature>
<gene>
    <name evidence="11" type="ORF">RRG08_047881</name>
</gene>
<evidence type="ECO:0000256" key="6">
    <source>
        <dbReference type="ARBA" id="ARBA00022968"/>
    </source>
</evidence>
<evidence type="ECO:0000256" key="1">
    <source>
        <dbReference type="ARBA" id="ARBA00004323"/>
    </source>
</evidence>
<dbReference type="Pfam" id="PF01762">
    <property type="entry name" value="Galactosyl_T"/>
    <property type="match status" value="1"/>
</dbReference>
<keyword evidence="4" id="KW-0808">Transferase</keyword>
<dbReference type="GO" id="GO:0006493">
    <property type="term" value="P:protein O-linked glycosylation"/>
    <property type="evidence" value="ECO:0007669"/>
    <property type="project" value="TreeGrafter"/>
</dbReference>
<evidence type="ECO:0000256" key="2">
    <source>
        <dbReference type="ARBA" id="ARBA00008661"/>
    </source>
</evidence>
<evidence type="ECO:0000256" key="3">
    <source>
        <dbReference type="ARBA" id="ARBA00022676"/>
    </source>
</evidence>
<evidence type="ECO:0000313" key="11">
    <source>
        <dbReference type="EMBL" id="KAK3771624.1"/>
    </source>
</evidence>
<reference evidence="11" key="1">
    <citation type="journal article" date="2023" name="G3 (Bethesda)">
        <title>A reference genome for the long-term kleptoplast-retaining sea slug Elysia crispata morphotype clarki.</title>
        <authorList>
            <person name="Eastman K.E."/>
            <person name="Pendleton A.L."/>
            <person name="Shaikh M.A."/>
            <person name="Suttiyut T."/>
            <person name="Ogas R."/>
            <person name="Tomko P."/>
            <person name="Gavelis G."/>
            <person name="Widhalm J.R."/>
            <person name="Wisecaver J.H."/>
        </authorList>
    </citation>
    <scope>NUCLEOTIDE SEQUENCE</scope>
    <source>
        <strain evidence="11">ECLA1</strain>
    </source>
</reference>
<keyword evidence="12" id="KW-1185">Reference proteome</keyword>
<proteinExistence type="inferred from homology"/>
<keyword evidence="3" id="KW-0328">Glycosyltransferase</keyword>
<dbReference type="Gene3D" id="3.90.550.50">
    <property type="match status" value="1"/>
</dbReference>
<evidence type="ECO:0000256" key="5">
    <source>
        <dbReference type="ARBA" id="ARBA00022692"/>
    </source>
</evidence>
<dbReference type="InterPro" id="IPR002659">
    <property type="entry name" value="Glyco_trans_31"/>
</dbReference>
<keyword evidence="8" id="KW-0333">Golgi apparatus</keyword>
<dbReference type="Proteomes" id="UP001283361">
    <property type="component" value="Unassembled WGS sequence"/>
</dbReference>
<keyword evidence="7" id="KW-1133">Transmembrane helix</keyword>
<evidence type="ECO:0008006" key="13">
    <source>
        <dbReference type="Google" id="ProtNLM"/>
    </source>
</evidence>
<evidence type="ECO:0000256" key="10">
    <source>
        <dbReference type="SAM" id="MobiDB-lite"/>
    </source>
</evidence>
<keyword evidence="6" id="KW-0735">Signal-anchor</keyword>
<evidence type="ECO:0000256" key="7">
    <source>
        <dbReference type="ARBA" id="ARBA00022989"/>
    </source>
</evidence>
<comment type="caution">
    <text evidence="11">The sequence shown here is derived from an EMBL/GenBank/DDBJ whole genome shotgun (WGS) entry which is preliminary data.</text>
</comment>
<comment type="subcellular location">
    <subcellularLocation>
        <location evidence="1">Golgi apparatus membrane</location>
        <topology evidence="1">Single-pass type II membrane protein</topology>
    </subcellularLocation>
</comment>
<feature type="region of interest" description="Disordered" evidence="10">
    <location>
        <begin position="148"/>
        <end position="168"/>
    </location>
</feature>
<dbReference type="EMBL" id="JAWDGP010003693">
    <property type="protein sequence ID" value="KAK3771624.1"/>
    <property type="molecule type" value="Genomic_DNA"/>
</dbReference>